<accession>A0A7I7XSM1</accession>
<dbReference type="InterPro" id="IPR046037">
    <property type="entry name" value="DUF5995"/>
</dbReference>
<dbReference type="Pfam" id="PF19458">
    <property type="entry name" value="DUF5995"/>
    <property type="match status" value="1"/>
</dbReference>
<dbReference type="AlphaFoldDB" id="A0A7I7XSM1"/>
<reference evidence="1" key="2">
    <citation type="submission" date="2020-02" db="EMBL/GenBank/DDBJ databases">
        <authorList>
            <person name="Matsumoto Y."/>
            <person name="Motooka D."/>
            <person name="Nakamura S."/>
        </authorList>
    </citation>
    <scope>NUCLEOTIDE SEQUENCE</scope>
    <source>
        <strain evidence="1">JCM 13671</strain>
    </source>
</reference>
<dbReference type="OrthoDB" id="583431at2"/>
<dbReference type="EMBL" id="AP022612">
    <property type="protein sequence ID" value="BBZ32277.1"/>
    <property type="molecule type" value="Genomic_DNA"/>
</dbReference>
<name>A0A7I7XSM1_9MYCO</name>
<evidence type="ECO:0000313" key="2">
    <source>
        <dbReference type="Proteomes" id="UP000466931"/>
    </source>
</evidence>
<organism evidence="1 2">
    <name type="scientific">Mycolicibacterium confluentis</name>
    <dbReference type="NCBI Taxonomy" id="28047"/>
    <lineage>
        <taxon>Bacteria</taxon>
        <taxon>Bacillati</taxon>
        <taxon>Actinomycetota</taxon>
        <taxon>Actinomycetes</taxon>
        <taxon>Mycobacteriales</taxon>
        <taxon>Mycobacteriaceae</taxon>
        <taxon>Mycolicibacterium</taxon>
    </lineage>
</organism>
<keyword evidence="2" id="KW-1185">Reference proteome</keyword>
<gene>
    <name evidence="1" type="ORF">MCNF_08820</name>
</gene>
<sequence length="251" mass="27775">MQAKDIEDVLDILATIVADTKRRRDPLGYFAALYRQVTLRVRDGIELGIFEDGPRMSRFDAKFANAYFAAYDRFQRRQRTSRSWQFAFEQARADQTIILQDLLLGINAHINLDLGVVTGSEFKPAALPGFRTDFDEINEVLASLIPLARKAVEEFSPKLAELTAVGGPDVALALNFSVDIARDEAWRAGTLVSNVPGAIRPLVIDGLDNRTKLLGRVIANPPEPIGTVVRRIRRAESTDVVGIITALDSLV</sequence>
<evidence type="ECO:0000313" key="1">
    <source>
        <dbReference type="EMBL" id="BBZ32277.1"/>
    </source>
</evidence>
<protein>
    <submittedName>
        <fullName evidence="1">Uncharacterized protein</fullName>
    </submittedName>
</protein>
<dbReference type="RefSeq" id="WP_085153985.1">
    <property type="nucleotide sequence ID" value="NZ_AP022612.1"/>
</dbReference>
<proteinExistence type="predicted"/>
<dbReference type="Proteomes" id="UP000466931">
    <property type="component" value="Chromosome"/>
</dbReference>
<reference evidence="1" key="1">
    <citation type="journal article" date="2019" name="Emerg. Microbes Infect.">
        <title>Comprehensive subspecies identification of 175 nontuberculous mycobacteria species based on 7547 genomic profiles.</title>
        <authorList>
            <person name="Matsumoto Y."/>
            <person name="Kinjo T."/>
            <person name="Motooka D."/>
            <person name="Nabeya D."/>
            <person name="Jung N."/>
            <person name="Uechi K."/>
            <person name="Horii T."/>
            <person name="Iida T."/>
            <person name="Fujita J."/>
            <person name="Nakamura S."/>
        </authorList>
    </citation>
    <scope>NUCLEOTIDE SEQUENCE [LARGE SCALE GENOMIC DNA]</scope>
    <source>
        <strain evidence="1">JCM 13671</strain>
    </source>
</reference>